<accession>A0A1I5WSB8</accession>
<dbReference type="OrthoDB" id="8591832at2"/>
<dbReference type="PANTHER" id="PTHR15887:SF1">
    <property type="entry name" value="TRANSMEMBRANE PROTEIN 69"/>
    <property type="match status" value="1"/>
</dbReference>
<proteinExistence type="predicted"/>
<dbReference type="STRING" id="289003.SAMN05216190_14319"/>
<keyword evidence="3" id="KW-1185">Reference proteome</keyword>
<dbReference type="Proteomes" id="UP000198784">
    <property type="component" value="Unassembled WGS sequence"/>
</dbReference>
<protein>
    <recommendedName>
        <fullName evidence="4">DUF3429 domain-containing protein</fullName>
    </recommendedName>
</protein>
<name>A0A1I5WSB8_9PSED</name>
<feature type="transmembrane region" description="Helical" evidence="1">
    <location>
        <begin position="46"/>
        <end position="66"/>
    </location>
</feature>
<evidence type="ECO:0000313" key="3">
    <source>
        <dbReference type="Proteomes" id="UP000198784"/>
    </source>
</evidence>
<keyword evidence="1" id="KW-0812">Transmembrane</keyword>
<evidence type="ECO:0000313" key="2">
    <source>
        <dbReference type="EMBL" id="SFQ22501.1"/>
    </source>
</evidence>
<feature type="transmembrane region" description="Helical" evidence="1">
    <location>
        <begin position="135"/>
        <end position="154"/>
    </location>
</feature>
<dbReference type="AlphaFoldDB" id="A0A1I5WSB8"/>
<dbReference type="RefSeq" id="WP_090505504.1">
    <property type="nucleotide sequence ID" value="NZ_FOWX01000043.1"/>
</dbReference>
<dbReference type="PANTHER" id="PTHR15887">
    <property type="entry name" value="TRANSMEMBRANE PROTEIN 69"/>
    <property type="match status" value="1"/>
</dbReference>
<reference evidence="3" key="1">
    <citation type="submission" date="2016-10" db="EMBL/GenBank/DDBJ databases">
        <authorList>
            <person name="Varghese N."/>
            <person name="Submissions S."/>
        </authorList>
    </citation>
    <scope>NUCLEOTIDE SEQUENCE [LARGE SCALE GENOMIC DNA]</scope>
    <source>
        <strain evidence="3">DSM 17834</strain>
    </source>
</reference>
<keyword evidence="1" id="KW-0472">Membrane</keyword>
<dbReference type="Pfam" id="PF11911">
    <property type="entry name" value="DUF3429"/>
    <property type="match status" value="1"/>
</dbReference>
<gene>
    <name evidence="2" type="ORF">SAMN05216190_14319</name>
</gene>
<feature type="transmembrane region" description="Helical" evidence="1">
    <location>
        <begin position="87"/>
        <end position="115"/>
    </location>
</feature>
<dbReference type="EMBL" id="FOWX01000043">
    <property type="protein sequence ID" value="SFQ22501.1"/>
    <property type="molecule type" value="Genomic_DNA"/>
</dbReference>
<evidence type="ECO:0008006" key="4">
    <source>
        <dbReference type="Google" id="ProtNLM"/>
    </source>
</evidence>
<organism evidence="2 3">
    <name type="scientific">Pseudomonas borbori</name>
    <dbReference type="NCBI Taxonomy" id="289003"/>
    <lineage>
        <taxon>Bacteria</taxon>
        <taxon>Pseudomonadati</taxon>
        <taxon>Pseudomonadota</taxon>
        <taxon>Gammaproteobacteria</taxon>
        <taxon>Pseudomonadales</taxon>
        <taxon>Pseudomonadaceae</taxon>
        <taxon>Pseudomonas</taxon>
    </lineage>
</organism>
<keyword evidence="1" id="KW-1133">Transmembrane helix</keyword>
<sequence length="155" mass="16561">MHPFEAEKPPQLANLLGYAGLLPFVSGALGIWVIPLGWRPFVLEALLDFAALILAFMGAIHWGLAMRAEANDEQAQIQLGLSVIPPLLGWLAISAGLPMGLALPTLLVAFVGLHFADVHAVKLGLAPRWYSSLRLPLTVVVSLSLLLAWASVLIA</sequence>
<dbReference type="InterPro" id="IPR021836">
    <property type="entry name" value="DUF3429"/>
</dbReference>
<evidence type="ECO:0000256" key="1">
    <source>
        <dbReference type="SAM" id="Phobius"/>
    </source>
</evidence>
<feature type="transmembrane region" description="Helical" evidence="1">
    <location>
        <begin position="12"/>
        <end position="34"/>
    </location>
</feature>